<evidence type="ECO:0000256" key="1">
    <source>
        <dbReference type="SAM" id="MobiDB-lite"/>
    </source>
</evidence>
<evidence type="ECO:0000313" key="3">
    <source>
        <dbReference type="Proteomes" id="UP000016930"/>
    </source>
</evidence>
<keyword evidence="3" id="KW-1185">Reference proteome</keyword>
<feature type="region of interest" description="Disordered" evidence="1">
    <location>
        <begin position="347"/>
        <end position="370"/>
    </location>
</feature>
<feature type="compositionally biased region" description="Low complexity" evidence="1">
    <location>
        <begin position="109"/>
        <end position="125"/>
    </location>
</feature>
<organism evidence="2 3">
    <name type="scientific">Ceriporiopsis subvermispora (strain B)</name>
    <name type="common">White-rot fungus</name>
    <name type="synonym">Gelatoporia subvermispora</name>
    <dbReference type="NCBI Taxonomy" id="914234"/>
    <lineage>
        <taxon>Eukaryota</taxon>
        <taxon>Fungi</taxon>
        <taxon>Dikarya</taxon>
        <taxon>Basidiomycota</taxon>
        <taxon>Agaricomycotina</taxon>
        <taxon>Agaricomycetes</taxon>
        <taxon>Polyporales</taxon>
        <taxon>Gelatoporiaceae</taxon>
        <taxon>Gelatoporia</taxon>
    </lineage>
</organism>
<reference evidence="2 3" key="1">
    <citation type="journal article" date="2012" name="Proc. Natl. Acad. Sci. U.S.A.">
        <title>Comparative genomics of Ceriporiopsis subvermispora and Phanerochaete chrysosporium provide insight into selective ligninolysis.</title>
        <authorList>
            <person name="Fernandez-Fueyo E."/>
            <person name="Ruiz-Duenas F.J."/>
            <person name="Ferreira P."/>
            <person name="Floudas D."/>
            <person name="Hibbett D.S."/>
            <person name="Canessa P."/>
            <person name="Larrondo L.F."/>
            <person name="James T.Y."/>
            <person name="Seelenfreund D."/>
            <person name="Lobos S."/>
            <person name="Polanco R."/>
            <person name="Tello M."/>
            <person name="Honda Y."/>
            <person name="Watanabe T."/>
            <person name="Watanabe T."/>
            <person name="Ryu J.S."/>
            <person name="Kubicek C.P."/>
            <person name="Schmoll M."/>
            <person name="Gaskell J."/>
            <person name="Hammel K.E."/>
            <person name="St John F.J."/>
            <person name="Vanden Wymelenberg A."/>
            <person name="Sabat G."/>
            <person name="Splinter BonDurant S."/>
            <person name="Syed K."/>
            <person name="Yadav J.S."/>
            <person name="Doddapaneni H."/>
            <person name="Subramanian V."/>
            <person name="Lavin J.L."/>
            <person name="Oguiza J.A."/>
            <person name="Perez G."/>
            <person name="Pisabarro A.G."/>
            <person name="Ramirez L."/>
            <person name="Santoyo F."/>
            <person name="Master E."/>
            <person name="Coutinho P.M."/>
            <person name="Henrissat B."/>
            <person name="Lombard V."/>
            <person name="Magnuson J.K."/>
            <person name="Kuees U."/>
            <person name="Hori C."/>
            <person name="Igarashi K."/>
            <person name="Samejima M."/>
            <person name="Held B.W."/>
            <person name="Barry K.W."/>
            <person name="LaButti K.M."/>
            <person name="Lapidus A."/>
            <person name="Lindquist E.A."/>
            <person name="Lucas S.M."/>
            <person name="Riley R."/>
            <person name="Salamov A.A."/>
            <person name="Hoffmeister D."/>
            <person name="Schwenk D."/>
            <person name="Hadar Y."/>
            <person name="Yarden O."/>
            <person name="de Vries R.P."/>
            <person name="Wiebenga A."/>
            <person name="Stenlid J."/>
            <person name="Eastwood D."/>
            <person name="Grigoriev I.V."/>
            <person name="Berka R.M."/>
            <person name="Blanchette R.A."/>
            <person name="Kersten P."/>
            <person name="Martinez A.T."/>
            <person name="Vicuna R."/>
            <person name="Cullen D."/>
        </authorList>
    </citation>
    <scope>NUCLEOTIDE SEQUENCE [LARGE SCALE GENOMIC DNA]</scope>
    <source>
        <strain evidence="2 3">B</strain>
    </source>
</reference>
<dbReference type="HOGENOM" id="CLU_634583_0_0_1"/>
<evidence type="ECO:0000313" key="2">
    <source>
        <dbReference type="EMBL" id="EMD33025.1"/>
    </source>
</evidence>
<feature type="compositionally biased region" description="Pro residues" evidence="1">
    <location>
        <begin position="385"/>
        <end position="395"/>
    </location>
</feature>
<protein>
    <submittedName>
        <fullName evidence="2">Uncharacterized protein</fullName>
    </submittedName>
</protein>
<accession>M2QLK9</accession>
<proteinExistence type="predicted"/>
<dbReference type="EMBL" id="KB445808">
    <property type="protein sequence ID" value="EMD33025.1"/>
    <property type="molecule type" value="Genomic_DNA"/>
</dbReference>
<feature type="region of interest" description="Disordered" evidence="1">
    <location>
        <begin position="188"/>
        <end position="219"/>
    </location>
</feature>
<name>M2QLK9_CERS8</name>
<feature type="compositionally biased region" description="Basic and acidic residues" evidence="1">
    <location>
        <begin position="126"/>
        <end position="135"/>
    </location>
</feature>
<dbReference type="AlphaFoldDB" id="M2QLK9"/>
<dbReference type="Proteomes" id="UP000016930">
    <property type="component" value="Unassembled WGS sequence"/>
</dbReference>
<gene>
    <name evidence="2" type="ORF">CERSUDRAFT_99041</name>
</gene>
<sequence>MNTLTLLAQGDADFATQRCPVRSLLESRASSPHARRRPSPPARCCIVPARHPFPPPPGLPTHGERVCCDALGVLERIGATPRNLDPWLSRPLLRPLHRTAPPAATQPNRLLTSTSTRRRSISAARHSPEPAPVREHSARAAFPTCAEHPSQVARRAFVPPSPVVRAARPPVRPRRVFSTSCARIVTRPRYARARESANSPHKTPKSSREPASASGPPSRLDRRIFAVAGTSSALGSFPAQAHGVLEPAGPRDRQVIRTAGTLDRPNLRRCKGRRAADVLQFADWGPILPGTRREEKTEAAAAAVTWIFSRITTCMSLQQLGLGPPSASPTPPDKDKDKAWGMFAWVRSRNKSRPPPPGPATTSPTADADDDSFKVGAIRHVRPVSPSPDAFPRPPSVLASAALDQPRRAAPAPPRGEHRLRLVLAHLRRGLP</sequence>
<feature type="region of interest" description="Disordered" evidence="1">
    <location>
        <begin position="98"/>
        <end position="135"/>
    </location>
</feature>
<feature type="region of interest" description="Disordered" evidence="1">
    <location>
        <begin position="382"/>
        <end position="418"/>
    </location>
</feature>